<dbReference type="Gene3D" id="1.10.287.130">
    <property type="match status" value="1"/>
</dbReference>
<dbReference type="SUPFAM" id="SSF47384">
    <property type="entry name" value="Homodimeric domain of signal transducing histidine kinase"/>
    <property type="match status" value="1"/>
</dbReference>
<name>A0A166H740_SECCO</name>
<dbReference type="Pfam" id="PF02518">
    <property type="entry name" value="HATPase_c"/>
    <property type="match status" value="1"/>
</dbReference>
<dbReference type="FunFam" id="3.30.565.10:FF:000006">
    <property type="entry name" value="Sensor histidine kinase WalK"/>
    <property type="match status" value="1"/>
</dbReference>
<comment type="caution">
    <text evidence="14">The sequence shown here is derived from an EMBL/GenBank/DDBJ whole genome shotgun (WGS) entry which is preliminary data.</text>
</comment>
<keyword evidence="11 12" id="KW-0472">Membrane</keyword>
<dbReference type="EMBL" id="JYDC01000035">
    <property type="protein sequence ID" value="KZL41545.1"/>
    <property type="molecule type" value="Genomic_DNA"/>
</dbReference>
<dbReference type="CDD" id="cd00082">
    <property type="entry name" value="HisKA"/>
    <property type="match status" value="1"/>
</dbReference>
<evidence type="ECO:0000256" key="11">
    <source>
        <dbReference type="ARBA" id="ARBA00023136"/>
    </source>
</evidence>
<keyword evidence="9" id="KW-0067">ATP-binding</keyword>
<protein>
    <recommendedName>
        <fullName evidence="3">histidine kinase</fullName>
        <ecNumber evidence="3">2.7.13.3</ecNumber>
    </recommendedName>
</protein>
<proteinExistence type="predicted"/>
<dbReference type="PANTHER" id="PTHR45453:SF1">
    <property type="entry name" value="PHOSPHATE REGULON SENSOR PROTEIN PHOR"/>
    <property type="match status" value="1"/>
</dbReference>
<keyword evidence="12" id="KW-1133">Transmembrane helix</keyword>
<keyword evidence="10" id="KW-0902">Two-component regulatory system</keyword>
<organism evidence="14 15">
    <name type="scientific">Secundilactobacillus collinoides</name>
    <name type="common">Lactobacillus collinoides</name>
    <dbReference type="NCBI Taxonomy" id="33960"/>
    <lineage>
        <taxon>Bacteria</taxon>
        <taxon>Bacillati</taxon>
        <taxon>Bacillota</taxon>
        <taxon>Bacilli</taxon>
        <taxon>Lactobacillales</taxon>
        <taxon>Lactobacillaceae</taxon>
        <taxon>Secundilactobacillus</taxon>
    </lineage>
</organism>
<keyword evidence="15" id="KW-1185">Reference proteome</keyword>
<dbReference type="Gene3D" id="3.30.450.20">
    <property type="entry name" value="PAS domain"/>
    <property type="match status" value="1"/>
</dbReference>
<evidence type="ECO:0000256" key="4">
    <source>
        <dbReference type="ARBA" id="ARBA00022475"/>
    </source>
</evidence>
<keyword evidence="5" id="KW-0597">Phosphoprotein</keyword>
<dbReference type="InterPro" id="IPR036890">
    <property type="entry name" value="HATPase_C_sf"/>
</dbReference>
<gene>
    <name evidence="14" type="ORF">TY91_05950</name>
</gene>
<feature type="domain" description="Histidine kinase" evidence="13">
    <location>
        <begin position="240"/>
        <end position="459"/>
    </location>
</feature>
<dbReference type="AlphaFoldDB" id="A0A166H740"/>
<dbReference type="FunFam" id="1.10.287.130:FF:000008">
    <property type="entry name" value="Two-component sensor histidine kinase"/>
    <property type="match status" value="1"/>
</dbReference>
<evidence type="ECO:0000313" key="15">
    <source>
        <dbReference type="Proteomes" id="UP000076480"/>
    </source>
</evidence>
<evidence type="ECO:0000256" key="9">
    <source>
        <dbReference type="ARBA" id="ARBA00022840"/>
    </source>
</evidence>
<keyword evidence="6" id="KW-0808">Transferase</keyword>
<dbReference type="SMART" id="SM00387">
    <property type="entry name" value="HATPase_c"/>
    <property type="match status" value="1"/>
</dbReference>
<dbReference type="GO" id="GO:0005524">
    <property type="term" value="F:ATP binding"/>
    <property type="evidence" value="ECO:0007669"/>
    <property type="project" value="UniProtKB-KW"/>
</dbReference>
<dbReference type="InterPro" id="IPR004358">
    <property type="entry name" value="Sig_transdc_His_kin-like_C"/>
</dbReference>
<dbReference type="Pfam" id="PF13188">
    <property type="entry name" value="PAS_8"/>
    <property type="match status" value="1"/>
</dbReference>
<dbReference type="GO" id="GO:0004721">
    <property type="term" value="F:phosphoprotein phosphatase activity"/>
    <property type="evidence" value="ECO:0007669"/>
    <property type="project" value="TreeGrafter"/>
</dbReference>
<evidence type="ECO:0000313" key="14">
    <source>
        <dbReference type="EMBL" id="KZL41545.1"/>
    </source>
</evidence>
<dbReference type="PROSITE" id="PS50109">
    <property type="entry name" value="HIS_KIN"/>
    <property type="match status" value="1"/>
</dbReference>
<dbReference type="SUPFAM" id="SSF55874">
    <property type="entry name" value="ATPase domain of HSP90 chaperone/DNA topoisomerase II/histidine kinase"/>
    <property type="match status" value="1"/>
</dbReference>
<dbReference type="InterPro" id="IPR003594">
    <property type="entry name" value="HATPase_dom"/>
</dbReference>
<dbReference type="PATRIC" id="fig|33960.6.peg.1736"/>
<evidence type="ECO:0000256" key="10">
    <source>
        <dbReference type="ARBA" id="ARBA00023012"/>
    </source>
</evidence>
<dbReference type="Gene3D" id="3.30.565.10">
    <property type="entry name" value="Histidine kinase-like ATPase, C-terminal domain"/>
    <property type="match status" value="1"/>
</dbReference>
<evidence type="ECO:0000256" key="12">
    <source>
        <dbReference type="SAM" id="Phobius"/>
    </source>
</evidence>
<dbReference type="GO" id="GO:0005886">
    <property type="term" value="C:plasma membrane"/>
    <property type="evidence" value="ECO:0007669"/>
    <property type="project" value="UniProtKB-SubCell"/>
</dbReference>
<comment type="subcellular location">
    <subcellularLocation>
        <location evidence="2">Cell membrane</location>
    </subcellularLocation>
</comment>
<reference evidence="14 15" key="1">
    <citation type="submission" date="2015-02" db="EMBL/GenBank/DDBJ databases">
        <title>Draft genome sequence of Lactobacillus collinoides CUPV2371 isolated from a natural cider, the first genome sequence of a strain of this species.</title>
        <authorList>
            <person name="Puertas A.I."/>
            <person name="Spano G."/>
            <person name="Capozzi V."/>
            <person name="Lamontanara A."/>
            <person name="Orru L."/>
            <person name="Duenas M.T."/>
        </authorList>
    </citation>
    <scope>NUCLEOTIDE SEQUENCE [LARGE SCALE GENOMIC DNA]</scope>
    <source>
        <strain evidence="14 15">237</strain>
    </source>
</reference>
<sequence length="461" mass="51577">MIKRSSAAYAIFLGSDLIISWFIIGMVLREHLTWHEWGQILAINLVIALIEMVGAVRILHVRELKITAMTRKVQGMLRNEEPAHILLKKTDEYYALTMAINQLQTHQQKLLRAKAQQGEELKLLLSYLPIGVMVIDNYRKVELANPAMAELLQTPISSHRHPFVQDIQQFELVALINKVFEDKTTRRQVITLPGMPTEKRVEATVVYTSTSEDFFQILVLLYDITEISTVEQMQMDFLTNASHELKTPVTAINGFAETLLAGAKNDPATLDQFLNIIQQESQQLSELVQDILSLSRIESQSVTQHDLTSVNLADLVDDQLAVLQQLAGVKQVTLHNEVPADSQVTTDQKKMVEVLKNLLSNAIKYNQDAGQVVVTFEQSATSWQLHVKDSGIGISQEDQSRIFQRFYRADDSRTKQVVSGTGLGLAIVAELVAAMNGQISVKSQRGVGSTFTIEMPNNGSK</sequence>
<dbReference type="GO" id="GO:0000155">
    <property type="term" value="F:phosphorelay sensor kinase activity"/>
    <property type="evidence" value="ECO:0007669"/>
    <property type="project" value="InterPro"/>
</dbReference>
<evidence type="ECO:0000256" key="7">
    <source>
        <dbReference type="ARBA" id="ARBA00022741"/>
    </source>
</evidence>
<keyword evidence="4" id="KW-1003">Cell membrane</keyword>
<comment type="catalytic activity">
    <reaction evidence="1">
        <text>ATP + protein L-histidine = ADP + protein N-phospho-L-histidine.</text>
        <dbReference type="EC" id="2.7.13.3"/>
    </reaction>
</comment>
<dbReference type="Proteomes" id="UP000076480">
    <property type="component" value="Unassembled WGS sequence"/>
</dbReference>
<dbReference type="InterPro" id="IPR000014">
    <property type="entry name" value="PAS"/>
</dbReference>
<feature type="transmembrane region" description="Helical" evidence="12">
    <location>
        <begin position="40"/>
        <end position="59"/>
    </location>
</feature>
<evidence type="ECO:0000259" key="13">
    <source>
        <dbReference type="PROSITE" id="PS50109"/>
    </source>
</evidence>
<accession>A0A166H740</accession>
<evidence type="ECO:0000256" key="5">
    <source>
        <dbReference type="ARBA" id="ARBA00022553"/>
    </source>
</evidence>
<dbReference type="RefSeq" id="WP_063285344.1">
    <property type="nucleotide sequence ID" value="NZ_JYDC01000035.1"/>
</dbReference>
<dbReference type="Pfam" id="PF00512">
    <property type="entry name" value="HisKA"/>
    <property type="match status" value="1"/>
</dbReference>
<keyword evidence="7" id="KW-0547">Nucleotide-binding</keyword>
<dbReference type="PRINTS" id="PR00344">
    <property type="entry name" value="BCTRLSENSOR"/>
</dbReference>
<feature type="transmembrane region" description="Helical" evidence="12">
    <location>
        <begin position="7"/>
        <end position="28"/>
    </location>
</feature>
<dbReference type="OrthoDB" id="9813151at2"/>
<dbReference type="PANTHER" id="PTHR45453">
    <property type="entry name" value="PHOSPHATE REGULON SENSOR PROTEIN PHOR"/>
    <property type="match status" value="1"/>
</dbReference>
<dbReference type="InterPro" id="IPR050351">
    <property type="entry name" value="BphY/WalK/GraS-like"/>
</dbReference>
<dbReference type="SMART" id="SM00388">
    <property type="entry name" value="HisKA"/>
    <property type="match status" value="1"/>
</dbReference>
<dbReference type="NCBIfam" id="NF046044">
    <property type="entry name" value="PnpS"/>
    <property type="match status" value="1"/>
</dbReference>
<evidence type="ECO:0000256" key="3">
    <source>
        <dbReference type="ARBA" id="ARBA00012438"/>
    </source>
</evidence>
<dbReference type="GO" id="GO:0016036">
    <property type="term" value="P:cellular response to phosphate starvation"/>
    <property type="evidence" value="ECO:0007669"/>
    <property type="project" value="TreeGrafter"/>
</dbReference>
<evidence type="ECO:0000256" key="1">
    <source>
        <dbReference type="ARBA" id="ARBA00000085"/>
    </source>
</evidence>
<keyword evidence="12" id="KW-0812">Transmembrane</keyword>
<dbReference type="InterPro" id="IPR036097">
    <property type="entry name" value="HisK_dim/P_sf"/>
</dbReference>
<dbReference type="InterPro" id="IPR005467">
    <property type="entry name" value="His_kinase_dom"/>
</dbReference>
<dbReference type="InterPro" id="IPR003661">
    <property type="entry name" value="HisK_dim/P_dom"/>
</dbReference>
<dbReference type="EC" id="2.7.13.3" evidence="3"/>
<evidence type="ECO:0000256" key="8">
    <source>
        <dbReference type="ARBA" id="ARBA00022777"/>
    </source>
</evidence>
<evidence type="ECO:0000256" key="2">
    <source>
        <dbReference type="ARBA" id="ARBA00004236"/>
    </source>
</evidence>
<evidence type="ECO:0000256" key="6">
    <source>
        <dbReference type="ARBA" id="ARBA00022679"/>
    </source>
</evidence>
<keyword evidence="8 14" id="KW-0418">Kinase</keyword>